<dbReference type="InterPro" id="IPR009015">
    <property type="entry name" value="Fucose_isomerase_N/cen_sf"/>
</dbReference>
<accession>Q1ASX4</accession>
<dbReference type="STRING" id="266117.Rxyl_2587"/>
<dbReference type="EMBL" id="CP000386">
    <property type="protein sequence ID" value="ABG05504.1"/>
    <property type="molecule type" value="Genomic_DNA"/>
</dbReference>
<organism evidence="3 4">
    <name type="scientific">Rubrobacter xylanophilus (strain DSM 9941 / JCM 11954 / NBRC 16129 / PRD-1)</name>
    <dbReference type="NCBI Taxonomy" id="266117"/>
    <lineage>
        <taxon>Bacteria</taxon>
        <taxon>Bacillati</taxon>
        <taxon>Actinomycetota</taxon>
        <taxon>Rubrobacteria</taxon>
        <taxon>Rubrobacterales</taxon>
        <taxon>Rubrobacteraceae</taxon>
        <taxon>Rubrobacter</taxon>
    </lineage>
</organism>
<reference evidence="3 4" key="1">
    <citation type="submission" date="2006-06" db="EMBL/GenBank/DDBJ databases">
        <title>Complete sequence of Rubrobacter xylanophilus DSM 9941.</title>
        <authorList>
            <consortium name="US DOE Joint Genome Institute"/>
            <person name="Copeland A."/>
            <person name="Lucas S."/>
            <person name="Lapidus A."/>
            <person name="Barry K."/>
            <person name="Detter J.C."/>
            <person name="Glavina del Rio T."/>
            <person name="Hammon N."/>
            <person name="Israni S."/>
            <person name="Dalin E."/>
            <person name="Tice H."/>
            <person name="Pitluck S."/>
            <person name="Munk A.C."/>
            <person name="Brettin T."/>
            <person name="Bruce D."/>
            <person name="Han C."/>
            <person name="Tapia R."/>
            <person name="Gilna P."/>
            <person name="Schmutz J."/>
            <person name="Larimer F."/>
            <person name="Land M."/>
            <person name="Hauser L."/>
            <person name="Kyrpides N."/>
            <person name="Lykidis A."/>
            <person name="da Costa M.S."/>
            <person name="Rainey F.A."/>
            <person name="Empadinhas N."/>
            <person name="Jolivet E."/>
            <person name="Battista J.R."/>
            <person name="Richardson P."/>
        </authorList>
    </citation>
    <scope>NUCLEOTIDE SEQUENCE [LARGE SCALE GENOMIC DNA]</scope>
    <source>
        <strain evidence="4">DSM 9941 / NBRC 16129 / PRD-1</strain>
    </source>
</reference>
<dbReference type="OrthoDB" id="3194672at2"/>
<dbReference type="HOGENOM" id="CLU_045643_1_0_11"/>
<evidence type="ECO:0000256" key="2">
    <source>
        <dbReference type="ARBA" id="ARBA00023277"/>
    </source>
</evidence>
<dbReference type="GO" id="GO:0005996">
    <property type="term" value="P:monosaccharide metabolic process"/>
    <property type="evidence" value="ECO:0007669"/>
    <property type="project" value="InterPro"/>
</dbReference>
<keyword evidence="1 3" id="KW-0413">Isomerase</keyword>
<proteinExistence type="predicted"/>
<dbReference type="Proteomes" id="UP000006637">
    <property type="component" value="Chromosome"/>
</dbReference>
<dbReference type="GO" id="GO:0016861">
    <property type="term" value="F:intramolecular oxidoreductase activity, interconverting aldoses and ketoses"/>
    <property type="evidence" value="ECO:0007669"/>
    <property type="project" value="InterPro"/>
</dbReference>
<dbReference type="RefSeq" id="WP_011565513.1">
    <property type="nucleotide sequence ID" value="NC_008148.1"/>
</dbReference>
<dbReference type="KEGG" id="rxy:Rxyl_2587"/>
<keyword evidence="4" id="KW-1185">Reference proteome</keyword>
<dbReference type="AlphaFoldDB" id="Q1ASX4"/>
<dbReference type="eggNOG" id="COG2407">
    <property type="taxonomic scope" value="Bacteria"/>
</dbReference>
<keyword evidence="2" id="KW-0119">Carbohydrate metabolism</keyword>
<dbReference type="GO" id="GO:0005737">
    <property type="term" value="C:cytoplasm"/>
    <property type="evidence" value="ECO:0007669"/>
    <property type="project" value="InterPro"/>
</dbReference>
<dbReference type="CDD" id="cd00578">
    <property type="entry name" value="L-fuc_L-ara-isomerases"/>
    <property type="match status" value="1"/>
</dbReference>
<dbReference type="PANTHER" id="PTHR36120:SF1">
    <property type="entry name" value="L-FUCOSE ISOMERASE C-TERMINAL DOMAIN-CONTAINING PROTEIN"/>
    <property type="match status" value="1"/>
</dbReference>
<evidence type="ECO:0000313" key="3">
    <source>
        <dbReference type="EMBL" id="ABG05504.1"/>
    </source>
</evidence>
<protein>
    <submittedName>
        <fullName evidence="3">L-fucose isomerase and related proteins-like protein</fullName>
    </submittedName>
</protein>
<evidence type="ECO:0000256" key="1">
    <source>
        <dbReference type="ARBA" id="ARBA00023235"/>
    </source>
</evidence>
<dbReference type="SUPFAM" id="SSF53743">
    <property type="entry name" value="FucI/AraA N-terminal and middle domains"/>
    <property type="match status" value="1"/>
</dbReference>
<evidence type="ECO:0000313" key="4">
    <source>
        <dbReference type="Proteomes" id="UP000006637"/>
    </source>
</evidence>
<dbReference type="PANTHER" id="PTHR36120">
    <property type="entry name" value="FUCOSE ISOMERASE"/>
    <property type="match status" value="1"/>
</dbReference>
<gene>
    <name evidence="3" type="ordered locus">Rxyl_2587</name>
</gene>
<name>Q1ASX4_RUBXD</name>
<sequence>MRETPPVRAGVLFVGRRRPGFDQEWGREVARRVRSYLEEGPLEAFPPATVTDDASLRRGVARCREAGCEVLLVLQPTMGDGRLAPLLARLWDGPVVLWATPERPEVPAVSSNSLVGTHLFASTLRQLGRPFEVVYGDPADGRLRRDLEEALRACSAARRLRGSKVGLVGHHAPGFVDLHPDPFLMSRSLGVEMVQLGLHEFVELARSFGEEEVLRDAGRVLGMGLPFAQGVGEGDLPTSSRYYLAMRRLFEEEGLDALALRCWPELPDVLGQWAYLAMVRLLEEGLPVAMEGDVDGAVCGRVGALVGAGPGYLSDWLEHDARTITLWHPGNAPLSMCEPVGGGRGPRLARHFNVPRPMVVDADLRAGEPVTLFRLWRCDGRYMLVARDARTVPPRRPLPGTNGLVELPEHLDGYRWFEELCHAGMPHHLTVLPGHNASVLRRLARQLGVRAL</sequence>